<protein>
    <submittedName>
        <fullName evidence="1">Uncharacterized protein</fullName>
    </submittedName>
</protein>
<name>A0A1X7VPU9_AMPQE</name>
<proteinExistence type="predicted"/>
<evidence type="ECO:0000313" key="1">
    <source>
        <dbReference type="EnsemblMetazoa" id="Aqu2.1.42411_001"/>
    </source>
</evidence>
<dbReference type="EnsemblMetazoa" id="Aqu2.1.42411_001">
    <property type="protein sequence ID" value="Aqu2.1.42411_001"/>
    <property type="gene ID" value="Aqu2.1.42411"/>
</dbReference>
<dbReference type="AlphaFoldDB" id="A0A1X7VPU9"/>
<dbReference type="InParanoid" id="A0A1X7VPU9"/>
<sequence length="62" mass="7574">MGAVYIWHDTVTYDKLTINERQKTHQKFSEMLDQVRRGFQMIRPSLHLLKEYFRCPLKKFTV</sequence>
<reference evidence="1" key="1">
    <citation type="submission" date="2017-05" db="UniProtKB">
        <authorList>
            <consortium name="EnsemblMetazoa"/>
        </authorList>
    </citation>
    <scope>IDENTIFICATION</scope>
</reference>
<organism evidence="1">
    <name type="scientific">Amphimedon queenslandica</name>
    <name type="common">Sponge</name>
    <dbReference type="NCBI Taxonomy" id="400682"/>
    <lineage>
        <taxon>Eukaryota</taxon>
        <taxon>Metazoa</taxon>
        <taxon>Porifera</taxon>
        <taxon>Demospongiae</taxon>
        <taxon>Heteroscleromorpha</taxon>
        <taxon>Haplosclerida</taxon>
        <taxon>Niphatidae</taxon>
        <taxon>Amphimedon</taxon>
    </lineage>
</organism>
<accession>A0A1X7VPU9</accession>